<feature type="region of interest" description="Disordered" evidence="1">
    <location>
        <begin position="1"/>
        <end position="77"/>
    </location>
</feature>
<feature type="compositionally biased region" description="Basic and acidic residues" evidence="1">
    <location>
        <begin position="162"/>
        <end position="180"/>
    </location>
</feature>
<feature type="compositionally biased region" description="Basic residues" evidence="1">
    <location>
        <begin position="216"/>
        <end position="225"/>
    </location>
</feature>
<evidence type="ECO:0000256" key="1">
    <source>
        <dbReference type="SAM" id="MobiDB-lite"/>
    </source>
</evidence>
<dbReference type="EMBL" id="JAACJO010000005">
    <property type="protein sequence ID" value="KAF5358478.1"/>
    <property type="molecule type" value="Genomic_DNA"/>
</dbReference>
<keyword evidence="3" id="KW-1185">Reference proteome</keyword>
<comment type="caution">
    <text evidence="2">The sequence shown here is derived from an EMBL/GenBank/DDBJ whole genome shotgun (WGS) entry which is preliminary data.</text>
</comment>
<sequence>MSTGISSPSDSIVITSPTFSPSSLSSSGFNLVGVRQRSTESEQLSNTHAILGSTLVRPRPTVVQPGEDSSFSDDDDIVWGISESEDLEGSTSELRAALSDDDFVVLSRTRPAGSTSRTRARTSETTGSQTGTIRGAPLPSGLLEPHPSVDYPQGTDSTAETSRGRDDKDMITSELAKELAKLNVNAEPPLGEAHGTQTPVAHDLRQPKQSAPGPLPKKKGKKAKKVRTEEEEALRRQRKKERKEKKAKEKEAAKALRKAKEKEKKSNISPELSKSASTATLVPSSRATVNSTTPRAVVPPKEATPVRPTASAPLEPVKTPTTVPKPLDSPKKRKKKAKKVKATGSTISTQPNVVLGEEARGTGTTPTPYDEAFGYITSYISNTSARNDPTCHLTLLQSLIIELGLIKDVTLLPRSIKAAKKFIKLRVFLNIKEYLKKRHEGPEIVKGLMFPSRSALVKDMREKKNFASLKWIKNHGLQDLLVGVFRH</sequence>
<evidence type="ECO:0000313" key="3">
    <source>
        <dbReference type="Proteomes" id="UP000559027"/>
    </source>
</evidence>
<feature type="compositionally biased region" description="Basic and acidic residues" evidence="1">
    <location>
        <begin position="244"/>
        <end position="266"/>
    </location>
</feature>
<name>A0A8H5LIN4_9AGAR</name>
<reference evidence="2 3" key="1">
    <citation type="journal article" date="2020" name="ISME J.">
        <title>Uncovering the hidden diversity of litter-decomposition mechanisms in mushroom-forming fungi.</title>
        <authorList>
            <person name="Floudas D."/>
            <person name="Bentzer J."/>
            <person name="Ahren D."/>
            <person name="Johansson T."/>
            <person name="Persson P."/>
            <person name="Tunlid A."/>
        </authorList>
    </citation>
    <scope>NUCLEOTIDE SEQUENCE [LARGE SCALE GENOMIC DNA]</scope>
    <source>
        <strain evidence="2 3">CBS 146.42</strain>
    </source>
</reference>
<protein>
    <submittedName>
        <fullName evidence="2">Uncharacterized protein</fullName>
    </submittedName>
</protein>
<evidence type="ECO:0000313" key="2">
    <source>
        <dbReference type="EMBL" id="KAF5358478.1"/>
    </source>
</evidence>
<dbReference type="Proteomes" id="UP000559027">
    <property type="component" value="Unassembled WGS sequence"/>
</dbReference>
<feature type="compositionally biased region" description="Low complexity" evidence="1">
    <location>
        <begin position="107"/>
        <end position="128"/>
    </location>
</feature>
<organism evidence="2 3">
    <name type="scientific">Leucocoprinus leucothites</name>
    <dbReference type="NCBI Taxonomy" id="201217"/>
    <lineage>
        <taxon>Eukaryota</taxon>
        <taxon>Fungi</taxon>
        <taxon>Dikarya</taxon>
        <taxon>Basidiomycota</taxon>
        <taxon>Agaricomycotina</taxon>
        <taxon>Agaricomycetes</taxon>
        <taxon>Agaricomycetidae</taxon>
        <taxon>Agaricales</taxon>
        <taxon>Agaricineae</taxon>
        <taxon>Agaricaceae</taxon>
        <taxon>Leucocoprinus</taxon>
    </lineage>
</organism>
<feature type="compositionally biased region" description="Basic residues" evidence="1">
    <location>
        <begin position="331"/>
        <end position="341"/>
    </location>
</feature>
<feature type="compositionally biased region" description="Low complexity" evidence="1">
    <location>
        <begin position="316"/>
        <end position="326"/>
    </location>
</feature>
<accession>A0A8H5LIN4</accession>
<feature type="compositionally biased region" description="Polar residues" evidence="1">
    <location>
        <begin position="1"/>
        <end position="14"/>
    </location>
</feature>
<dbReference type="OrthoDB" id="2596481at2759"/>
<feature type="region of interest" description="Disordered" evidence="1">
    <location>
        <begin position="98"/>
        <end position="344"/>
    </location>
</feature>
<gene>
    <name evidence="2" type="ORF">D9756_001905</name>
</gene>
<dbReference type="AlphaFoldDB" id="A0A8H5LIN4"/>
<feature type="compositionally biased region" description="Polar residues" evidence="1">
    <location>
        <begin position="267"/>
        <end position="294"/>
    </location>
</feature>
<proteinExistence type="predicted"/>
<feature type="compositionally biased region" description="Low complexity" evidence="1">
    <location>
        <begin position="15"/>
        <end position="34"/>
    </location>
</feature>